<protein>
    <submittedName>
        <fullName evidence="2">Uncharacterized protein</fullName>
    </submittedName>
</protein>
<comment type="caution">
    <text evidence="2">The sequence shown here is derived from an EMBL/GenBank/DDBJ whole genome shotgun (WGS) entry which is preliminary data.</text>
</comment>
<sequence length="182" mass="20098">MLFSNILLAGFASAAPALTSRQVTTEYAPWEITAVSAARGGRPNSDPNATLKFSIKQPNTIKLQRVPRGYAVLPAFEASCEFVWPRTEALPVGETTCSTVRDTTTYGGFTAKVSGTSLDDFSIAIKESRDITIFQQQYVRVFEGYQAFKRDDGVWMGVVRRLLLEVAKFGLIVARAMFGREE</sequence>
<dbReference type="EMBL" id="SWKV01000001">
    <property type="protein sequence ID" value="KAF3048235.1"/>
    <property type="molecule type" value="Genomic_DNA"/>
</dbReference>
<accession>A0A9P4X1W1</accession>
<feature type="signal peptide" evidence="1">
    <location>
        <begin position="1"/>
        <end position="17"/>
    </location>
</feature>
<evidence type="ECO:0000313" key="3">
    <source>
        <dbReference type="Proteomes" id="UP000758155"/>
    </source>
</evidence>
<gene>
    <name evidence="2" type="ORF">E8E12_011416</name>
</gene>
<keyword evidence="3" id="KW-1185">Reference proteome</keyword>
<evidence type="ECO:0000313" key="2">
    <source>
        <dbReference type="EMBL" id="KAF3048235.1"/>
    </source>
</evidence>
<dbReference type="Proteomes" id="UP000758155">
    <property type="component" value="Unassembled WGS sequence"/>
</dbReference>
<feature type="chain" id="PRO_5040412699" evidence="1">
    <location>
        <begin position="18"/>
        <end position="182"/>
    </location>
</feature>
<keyword evidence="1" id="KW-0732">Signal</keyword>
<evidence type="ECO:0000256" key="1">
    <source>
        <dbReference type="SAM" id="SignalP"/>
    </source>
</evidence>
<dbReference type="AlphaFoldDB" id="A0A9P4X1W1"/>
<dbReference type="OrthoDB" id="5226619at2759"/>
<organism evidence="2 3">
    <name type="scientific">Didymella heteroderae</name>
    <dbReference type="NCBI Taxonomy" id="1769908"/>
    <lineage>
        <taxon>Eukaryota</taxon>
        <taxon>Fungi</taxon>
        <taxon>Dikarya</taxon>
        <taxon>Ascomycota</taxon>
        <taxon>Pezizomycotina</taxon>
        <taxon>Dothideomycetes</taxon>
        <taxon>Pleosporomycetidae</taxon>
        <taxon>Pleosporales</taxon>
        <taxon>Pleosporineae</taxon>
        <taxon>Didymellaceae</taxon>
        <taxon>Didymella</taxon>
    </lineage>
</organism>
<proteinExistence type="predicted"/>
<reference evidence="2" key="1">
    <citation type="submission" date="2019-04" db="EMBL/GenBank/DDBJ databases">
        <title>Sequencing of skin fungus with MAO and IRED activity.</title>
        <authorList>
            <person name="Marsaioli A.J."/>
            <person name="Bonatto J.M.C."/>
            <person name="Reis Junior O."/>
        </authorList>
    </citation>
    <scope>NUCLEOTIDE SEQUENCE</scope>
    <source>
        <strain evidence="2">28M1</strain>
    </source>
</reference>
<name>A0A9P4X1W1_9PLEO</name>